<dbReference type="GO" id="GO:0008652">
    <property type="term" value="P:amino acid biosynthetic process"/>
    <property type="evidence" value="ECO:0007669"/>
    <property type="project" value="UniProtKB-ARBA"/>
</dbReference>
<dbReference type="InterPro" id="IPR036038">
    <property type="entry name" value="Aminotransferase-like"/>
</dbReference>
<keyword evidence="17" id="KW-1185">Reference proteome</keyword>
<comment type="cofactor">
    <cofactor evidence="1 15">
        <name>pyridoxal 5'-phosphate</name>
        <dbReference type="ChEBI" id="CHEBI:597326"/>
    </cofactor>
</comment>
<evidence type="ECO:0000256" key="10">
    <source>
        <dbReference type="ARBA" id="ARBA00023304"/>
    </source>
</evidence>
<evidence type="ECO:0000256" key="3">
    <source>
        <dbReference type="ARBA" id="ARBA00004824"/>
    </source>
</evidence>
<dbReference type="GO" id="GO:0052655">
    <property type="term" value="F:L-valine-2-oxoglutarate transaminase activity"/>
    <property type="evidence" value="ECO:0007669"/>
    <property type="project" value="RHEA"/>
</dbReference>
<comment type="function">
    <text evidence="2">Acts on leucine, isoleucine and valine.</text>
</comment>
<evidence type="ECO:0000256" key="15">
    <source>
        <dbReference type="RuleBase" id="RU004516"/>
    </source>
</evidence>
<comment type="pathway">
    <text evidence="3">Amino-acid biosynthesis; L-isoleucine biosynthesis; L-isoleucine from 2-oxobutanoate: step 4/4.</text>
</comment>
<evidence type="ECO:0000313" key="16">
    <source>
        <dbReference type="EMBL" id="KZL20943.1"/>
    </source>
</evidence>
<dbReference type="PANTHER" id="PTHR42743">
    <property type="entry name" value="AMINO-ACID AMINOTRANSFERASE"/>
    <property type="match status" value="1"/>
</dbReference>
<comment type="catalytic activity">
    <reaction evidence="11">
        <text>L-valine + 2-oxoglutarate = 3-methyl-2-oxobutanoate + L-glutamate</text>
        <dbReference type="Rhea" id="RHEA:24813"/>
        <dbReference type="ChEBI" id="CHEBI:11851"/>
        <dbReference type="ChEBI" id="CHEBI:16810"/>
        <dbReference type="ChEBI" id="CHEBI:29985"/>
        <dbReference type="ChEBI" id="CHEBI:57762"/>
        <dbReference type="EC" id="2.6.1.42"/>
    </reaction>
</comment>
<evidence type="ECO:0000256" key="1">
    <source>
        <dbReference type="ARBA" id="ARBA00001933"/>
    </source>
</evidence>
<evidence type="ECO:0000256" key="6">
    <source>
        <dbReference type="ARBA" id="ARBA00009320"/>
    </source>
</evidence>
<dbReference type="STRING" id="989403.SAMN05421798_101466"/>
<evidence type="ECO:0000256" key="5">
    <source>
        <dbReference type="ARBA" id="ARBA00005072"/>
    </source>
</evidence>
<protein>
    <recommendedName>
        <fullName evidence="8">Probable branched-chain-amino-acid aminotransferase</fullName>
        <ecNumber evidence="7">2.6.1.42</ecNumber>
    </recommendedName>
</protein>
<evidence type="ECO:0000256" key="13">
    <source>
        <dbReference type="ARBA" id="ARBA00049229"/>
    </source>
</evidence>
<evidence type="ECO:0000256" key="12">
    <source>
        <dbReference type="ARBA" id="ARBA00048798"/>
    </source>
</evidence>
<evidence type="ECO:0000256" key="14">
    <source>
        <dbReference type="RuleBase" id="RU004106"/>
    </source>
</evidence>
<sequence length="289" mass="32068">MAEMSKTRTWVEGKWYEGNPPLIGPRTHSFWLGSNVFDGARGFEGVMPDIDLHCARLNRSAINLGMKPTMRFEEMVELAVEGMKKFEADEAVYIRPMYWSENDGPGIIDGDPESTRFCLCLFEAAMPPKDASNSLTLSPFRRPTLETMPVNAKAGCLYPNSARASREAKTRGFDNAIMLDALGNVAELTSANIFMVKEGEVLTPFWNGTFLNGITRQRIIKLLSGAGYNVHETTLTYQDFLEADEIFSTGNYGKVVPVHKLDGRDLGLGPVAAKAKELYWTFAHAKVPA</sequence>
<dbReference type="OrthoDB" id="21319at2"/>
<accession>A0A166ADW2</accession>
<proteinExistence type="inferred from homology"/>
<dbReference type="InterPro" id="IPR001544">
    <property type="entry name" value="Aminotrans_IV"/>
</dbReference>
<dbReference type="GO" id="GO:0009082">
    <property type="term" value="P:branched-chain amino acid biosynthetic process"/>
    <property type="evidence" value="ECO:0007669"/>
    <property type="project" value="UniProtKB-KW"/>
</dbReference>
<keyword evidence="16" id="KW-0808">Transferase</keyword>
<dbReference type="InterPro" id="IPR043132">
    <property type="entry name" value="BCAT-like_C"/>
</dbReference>
<dbReference type="GO" id="GO:0052656">
    <property type="term" value="F:L-isoleucine-2-oxoglutarate transaminase activity"/>
    <property type="evidence" value="ECO:0007669"/>
    <property type="project" value="RHEA"/>
</dbReference>
<organism evidence="16 17">
    <name type="scientific">Pseudovibrio axinellae</name>
    <dbReference type="NCBI Taxonomy" id="989403"/>
    <lineage>
        <taxon>Bacteria</taxon>
        <taxon>Pseudomonadati</taxon>
        <taxon>Pseudomonadota</taxon>
        <taxon>Alphaproteobacteria</taxon>
        <taxon>Hyphomicrobiales</taxon>
        <taxon>Stappiaceae</taxon>
        <taxon>Pseudovibrio</taxon>
    </lineage>
</organism>
<comment type="catalytic activity">
    <reaction evidence="12">
        <text>L-isoleucine + 2-oxoglutarate = (S)-3-methyl-2-oxopentanoate + L-glutamate</text>
        <dbReference type="Rhea" id="RHEA:24801"/>
        <dbReference type="ChEBI" id="CHEBI:16810"/>
        <dbReference type="ChEBI" id="CHEBI:29985"/>
        <dbReference type="ChEBI" id="CHEBI:35146"/>
        <dbReference type="ChEBI" id="CHEBI:58045"/>
        <dbReference type="EC" id="2.6.1.42"/>
    </reaction>
</comment>
<evidence type="ECO:0000256" key="11">
    <source>
        <dbReference type="ARBA" id="ARBA00048212"/>
    </source>
</evidence>
<dbReference type="SUPFAM" id="SSF56752">
    <property type="entry name" value="D-aminoacid aminotransferase-like PLP-dependent enzymes"/>
    <property type="match status" value="1"/>
</dbReference>
<reference evidence="16 17" key="1">
    <citation type="journal article" date="2016" name="Front. Microbiol.">
        <title>Comparative Genomic Analysis Reveals a Diverse Repertoire of Genes Involved in Prokaryote-Eukaryote Interactions within the Pseudovibrio Genus.</title>
        <authorList>
            <person name="Romano S."/>
            <person name="Fernandez-Guerra A."/>
            <person name="Reen F.J."/>
            <person name="Glockner F.O."/>
            <person name="Crowley S.P."/>
            <person name="O'Sullivan O."/>
            <person name="Cotter P.D."/>
            <person name="Adams C."/>
            <person name="Dobson A.D."/>
            <person name="O'Gara F."/>
        </authorList>
    </citation>
    <scope>NUCLEOTIDE SEQUENCE [LARGE SCALE GENOMIC DNA]</scope>
    <source>
        <strain evidence="16 17">Ad2</strain>
    </source>
</reference>
<evidence type="ECO:0000256" key="9">
    <source>
        <dbReference type="ARBA" id="ARBA00022898"/>
    </source>
</evidence>
<dbReference type="Proteomes" id="UP000076577">
    <property type="component" value="Unassembled WGS sequence"/>
</dbReference>
<dbReference type="GO" id="GO:0005829">
    <property type="term" value="C:cytosol"/>
    <property type="evidence" value="ECO:0007669"/>
    <property type="project" value="TreeGrafter"/>
</dbReference>
<dbReference type="EC" id="2.6.1.42" evidence="7"/>
<dbReference type="NCBIfam" id="NF009896">
    <property type="entry name" value="PRK13356.1"/>
    <property type="match status" value="1"/>
</dbReference>
<evidence type="ECO:0000256" key="7">
    <source>
        <dbReference type="ARBA" id="ARBA00013053"/>
    </source>
</evidence>
<dbReference type="Pfam" id="PF01063">
    <property type="entry name" value="Aminotran_4"/>
    <property type="match status" value="1"/>
</dbReference>
<dbReference type="GO" id="GO:0052654">
    <property type="term" value="F:L-leucine-2-oxoglutarate transaminase activity"/>
    <property type="evidence" value="ECO:0007669"/>
    <property type="project" value="RHEA"/>
</dbReference>
<dbReference type="PROSITE" id="PS00770">
    <property type="entry name" value="AA_TRANSFER_CLASS_4"/>
    <property type="match status" value="1"/>
</dbReference>
<dbReference type="InterPro" id="IPR050571">
    <property type="entry name" value="Class-IV_PLP-Dep_Aminotrnsfr"/>
</dbReference>
<dbReference type="FunFam" id="3.20.10.10:FF:000002">
    <property type="entry name" value="D-alanine aminotransferase"/>
    <property type="match status" value="1"/>
</dbReference>
<comment type="caution">
    <text evidence="16">The sequence shown here is derived from an EMBL/GenBank/DDBJ whole genome shotgun (WGS) entry which is preliminary data.</text>
</comment>
<dbReference type="EMBL" id="LMCB01000005">
    <property type="protein sequence ID" value="KZL20943.1"/>
    <property type="molecule type" value="Genomic_DNA"/>
</dbReference>
<gene>
    <name evidence="16" type="primary">ilvE_2</name>
    <name evidence="16" type="ORF">PsAD2_00935</name>
</gene>
<dbReference type="InterPro" id="IPR043131">
    <property type="entry name" value="BCAT-like_N"/>
</dbReference>
<dbReference type="InterPro" id="IPR018300">
    <property type="entry name" value="Aminotrans_IV_CS"/>
</dbReference>
<keyword evidence="9 15" id="KW-0663">Pyridoxal phosphate</keyword>
<dbReference type="RefSeq" id="WP_068002992.1">
    <property type="nucleotide sequence ID" value="NZ_FOFM01000001.1"/>
</dbReference>
<evidence type="ECO:0000256" key="4">
    <source>
        <dbReference type="ARBA" id="ARBA00004931"/>
    </source>
</evidence>
<dbReference type="AlphaFoldDB" id="A0A166ADW2"/>
<keyword evidence="10" id="KW-0100">Branched-chain amino acid biosynthesis</keyword>
<name>A0A166ADW2_9HYPH</name>
<keyword evidence="10" id="KW-0028">Amino-acid biosynthesis</keyword>
<evidence type="ECO:0000313" key="17">
    <source>
        <dbReference type="Proteomes" id="UP000076577"/>
    </source>
</evidence>
<dbReference type="Gene3D" id="3.20.10.10">
    <property type="entry name" value="D-amino Acid Aminotransferase, subunit A, domain 2"/>
    <property type="match status" value="1"/>
</dbReference>
<comment type="pathway">
    <text evidence="5">Amino-acid biosynthesis; L-leucine biosynthesis; L-leucine from 3-methyl-2-oxobutanoate: step 4/4.</text>
</comment>
<comment type="similarity">
    <text evidence="6 14">Belongs to the class-IV pyridoxal-phosphate-dependent aminotransferase family.</text>
</comment>
<dbReference type="Gene3D" id="3.30.470.10">
    <property type="match status" value="1"/>
</dbReference>
<dbReference type="PATRIC" id="fig|989403.3.peg.1004"/>
<keyword evidence="16" id="KW-0032">Aminotransferase</keyword>
<dbReference type="PANTHER" id="PTHR42743:SF11">
    <property type="entry name" value="AMINODEOXYCHORISMATE LYASE"/>
    <property type="match status" value="1"/>
</dbReference>
<comment type="pathway">
    <text evidence="4">Amino-acid biosynthesis; L-valine biosynthesis; L-valine from pyruvate: step 4/4.</text>
</comment>
<evidence type="ECO:0000256" key="8">
    <source>
        <dbReference type="ARBA" id="ARBA00014472"/>
    </source>
</evidence>
<evidence type="ECO:0000256" key="2">
    <source>
        <dbReference type="ARBA" id="ARBA00003109"/>
    </source>
</evidence>
<comment type="catalytic activity">
    <reaction evidence="13">
        <text>L-leucine + 2-oxoglutarate = 4-methyl-2-oxopentanoate + L-glutamate</text>
        <dbReference type="Rhea" id="RHEA:18321"/>
        <dbReference type="ChEBI" id="CHEBI:16810"/>
        <dbReference type="ChEBI" id="CHEBI:17865"/>
        <dbReference type="ChEBI" id="CHEBI:29985"/>
        <dbReference type="ChEBI" id="CHEBI:57427"/>
        <dbReference type="EC" id="2.6.1.42"/>
    </reaction>
</comment>